<dbReference type="Proteomes" id="UP001549099">
    <property type="component" value="Unassembled WGS sequence"/>
</dbReference>
<dbReference type="InterPro" id="IPR008613">
    <property type="entry name" value="Excalibur_Ca-bd_domain"/>
</dbReference>
<dbReference type="PROSITE" id="PS01284">
    <property type="entry name" value="TNASE_2"/>
    <property type="match status" value="1"/>
</dbReference>
<evidence type="ECO:0000313" key="8">
    <source>
        <dbReference type="Proteomes" id="UP001549099"/>
    </source>
</evidence>
<keyword evidence="5" id="KW-0812">Transmembrane</keyword>
<dbReference type="PANTHER" id="PTHR12302">
    <property type="entry name" value="EBNA2 BINDING PROTEIN P100"/>
    <property type="match status" value="1"/>
</dbReference>
<dbReference type="Pfam" id="PF05901">
    <property type="entry name" value="Excalibur"/>
    <property type="match status" value="1"/>
</dbReference>
<feature type="compositionally biased region" description="Low complexity" evidence="4">
    <location>
        <begin position="306"/>
        <end position="344"/>
    </location>
</feature>
<dbReference type="SUPFAM" id="SSF50199">
    <property type="entry name" value="Staphylococcal nuclease"/>
    <property type="match status" value="1"/>
</dbReference>
<dbReference type="PROSITE" id="PS50830">
    <property type="entry name" value="TNASE_3"/>
    <property type="match status" value="1"/>
</dbReference>
<feature type="compositionally biased region" description="Low complexity" evidence="4">
    <location>
        <begin position="117"/>
        <end position="138"/>
    </location>
</feature>
<dbReference type="Gene3D" id="2.40.50.90">
    <property type="match status" value="1"/>
</dbReference>
<dbReference type="PANTHER" id="PTHR12302:SF3">
    <property type="entry name" value="SERINE_THREONINE-PROTEIN KINASE 31"/>
    <property type="match status" value="1"/>
</dbReference>
<evidence type="ECO:0000256" key="2">
    <source>
        <dbReference type="ARBA" id="ARBA00022759"/>
    </source>
</evidence>
<dbReference type="InterPro" id="IPR002071">
    <property type="entry name" value="Thermonucl_AS"/>
</dbReference>
<dbReference type="InterPro" id="IPR035437">
    <property type="entry name" value="SNase_OB-fold_sf"/>
</dbReference>
<dbReference type="EC" id="3.1.31.1" evidence="7"/>
<protein>
    <submittedName>
        <fullName evidence="7">Micrococcal nuclease</fullName>
        <ecNumber evidence="7">3.1.31.1</ecNumber>
    </submittedName>
</protein>
<keyword evidence="3 7" id="KW-0378">Hydrolase</keyword>
<gene>
    <name evidence="7" type="ORF">ABID49_002895</name>
</gene>
<keyword evidence="8" id="KW-1185">Reference proteome</keyword>
<reference evidence="7 8" key="1">
    <citation type="submission" date="2024-06" db="EMBL/GenBank/DDBJ databases">
        <title>Genomic Encyclopedia of Type Strains, Phase IV (KMG-IV): sequencing the most valuable type-strain genomes for metagenomic binning, comparative biology and taxonomic classification.</title>
        <authorList>
            <person name="Goeker M."/>
        </authorList>
    </citation>
    <scope>NUCLEOTIDE SEQUENCE [LARGE SCALE GENOMIC DNA]</scope>
    <source>
        <strain evidence="7 8">DSM 26128</strain>
    </source>
</reference>
<organism evidence="7 8">
    <name type="scientific">Bhargavaea ullalensis</name>
    <dbReference type="NCBI Taxonomy" id="1265685"/>
    <lineage>
        <taxon>Bacteria</taxon>
        <taxon>Bacillati</taxon>
        <taxon>Bacillota</taxon>
        <taxon>Bacilli</taxon>
        <taxon>Bacillales</taxon>
        <taxon>Caryophanaceae</taxon>
        <taxon>Bhargavaea</taxon>
    </lineage>
</organism>
<accession>A0ABV2GFG0</accession>
<feature type="transmembrane region" description="Helical" evidence="5">
    <location>
        <begin position="52"/>
        <end position="71"/>
    </location>
</feature>
<feature type="domain" description="TNase-like" evidence="6">
    <location>
        <begin position="155"/>
        <end position="288"/>
    </location>
</feature>
<evidence type="ECO:0000256" key="1">
    <source>
        <dbReference type="ARBA" id="ARBA00022722"/>
    </source>
</evidence>
<comment type="caution">
    <text evidence="7">The sequence shown here is derived from an EMBL/GenBank/DDBJ whole genome shotgun (WGS) entry which is preliminary data.</text>
</comment>
<evidence type="ECO:0000313" key="7">
    <source>
        <dbReference type="EMBL" id="MET3576962.1"/>
    </source>
</evidence>
<evidence type="ECO:0000256" key="5">
    <source>
        <dbReference type="SAM" id="Phobius"/>
    </source>
</evidence>
<keyword evidence="5" id="KW-0472">Membrane</keyword>
<evidence type="ECO:0000259" key="6">
    <source>
        <dbReference type="PROSITE" id="PS50830"/>
    </source>
</evidence>
<dbReference type="Pfam" id="PF00565">
    <property type="entry name" value="SNase"/>
    <property type="match status" value="1"/>
</dbReference>
<name>A0ABV2GFG0_9BACL</name>
<dbReference type="SMART" id="SM00318">
    <property type="entry name" value="SNc"/>
    <property type="match status" value="1"/>
</dbReference>
<keyword evidence="5" id="KW-1133">Transmembrane helix</keyword>
<keyword evidence="1" id="KW-0540">Nuclease</keyword>
<feature type="compositionally biased region" description="Basic and acidic residues" evidence="4">
    <location>
        <begin position="82"/>
        <end position="116"/>
    </location>
</feature>
<dbReference type="EMBL" id="JBEPLW010000043">
    <property type="protein sequence ID" value="MET3576962.1"/>
    <property type="molecule type" value="Genomic_DNA"/>
</dbReference>
<feature type="transmembrane region" description="Helical" evidence="5">
    <location>
        <begin position="6"/>
        <end position="32"/>
    </location>
</feature>
<dbReference type="InterPro" id="IPR016071">
    <property type="entry name" value="Staphylococal_nuclease_OB-fold"/>
</dbReference>
<dbReference type="SMART" id="SM00894">
    <property type="entry name" value="Excalibur"/>
    <property type="match status" value="1"/>
</dbReference>
<evidence type="ECO:0000256" key="3">
    <source>
        <dbReference type="ARBA" id="ARBA00022801"/>
    </source>
</evidence>
<keyword evidence="2" id="KW-0255">Endonuclease</keyword>
<feature type="compositionally biased region" description="Basic and acidic residues" evidence="4">
    <location>
        <begin position="371"/>
        <end position="383"/>
    </location>
</feature>
<dbReference type="GO" id="GO:1990599">
    <property type="term" value="F:3' overhang single-stranded DNA endodeoxyribonuclease activity"/>
    <property type="evidence" value="ECO:0007669"/>
    <property type="project" value="UniProtKB-EC"/>
</dbReference>
<feature type="region of interest" description="Disordered" evidence="4">
    <location>
        <begin position="76"/>
        <end position="154"/>
    </location>
</feature>
<evidence type="ECO:0000256" key="4">
    <source>
        <dbReference type="SAM" id="MobiDB-lite"/>
    </source>
</evidence>
<sequence>MTGCITIIIALILLALVIKYPVVFIGLAIAFWGFKEWTINKKLKTKTKVAPVLLAAGLLLSLGGCVSAIAGNSDESAADQSQKADQEQQDTVAEKPQSETSIEKQPEEQKSEKPAKEAPGNPATEEAEPVATAPPSTADKSISDDAPAATPGTTDLIPVQLVRTVDGDTIKIRYNGQEESVRYLLIDTPETSHPRLGKQPFGEQAKERNRELINSGNLSIEFDVGSRTDKYGRLLAYVYVDGKSVEETLLREGLARVAYVYPPNTRHLDDYEKAEAEAKAKKIGIWSIEDYATDSGFDAGAVQPDANAPQGNGNAAAGNTRSSGSQAAPATPAAPAASSNGGTTEWFQNCTELRKKYPNGVPAGHPAYQPKMDRDKDNYACER</sequence>
<proteinExistence type="predicted"/>
<feature type="region of interest" description="Disordered" evidence="4">
    <location>
        <begin position="299"/>
        <end position="383"/>
    </location>
</feature>